<keyword evidence="2 10" id="KW-0547">Nucleotide-binding</keyword>
<feature type="compositionally biased region" description="Gly residues" evidence="12">
    <location>
        <begin position="768"/>
        <end position="779"/>
    </location>
</feature>
<evidence type="ECO:0000256" key="12">
    <source>
        <dbReference type="SAM" id="MobiDB-lite"/>
    </source>
</evidence>
<dbReference type="GO" id="GO:0005524">
    <property type="term" value="F:ATP binding"/>
    <property type="evidence" value="ECO:0007669"/>
    <property type="project" value="UniProtKB-UniRule"/>
</dbReference>
<dbReference type="GO" id="GO:0016787">
    <property type="term" value="F:hydrolase activity"/>
    <property type="evidence" value="ECO:0007669"/>
    <property type="project" value="UniProtKB-UniRule"/>
</dbReference>
<feature type="region of interest" description="Disordered" evidence="12">
    <location>
        <begin position="768"/>
        <end position="822"/>
    </location>
</feature>
<comment type="catalytic activity">
    <reaction evidence="8">
        <text>Couples ATP hydrolysis with the unwinding of duplex DNA by translocating in the 3'-5' direction.</text>
        <dbReference type="EC" id="5.6.2.4"/>
    </reaction>
</comment>
<dbReference type="Proteomes" id="UP000196230">
    <property type="component" value="Unassembled WGS sequence"/>
</dbReference>
<evidence type="ECO:0000256" key="8">
    <source>
        <dbReference type="ARBA" id="ARBA00034617"/>
    </source>
</evidence>
<evidence type="ECO:0000313" key="17">
    <source>
        <dbReference type="Proteomes" id="UP000196230"/>
    </source>
</evidence>
<feature type="region of interest" description="Disordered" evidence="12">
    <location>
        <begin position="1"/>
        <end position="76"/>
    </location>
</feature>
<feature type="binding site" evidence="10">
    <location>
        <begin position="100"/>
        <end position="107"/>
    </location>
    <ligand>
        <name>ATP</name>
        <dbReference type="ChEBI" id="CHEBI:30616"/>
    </ligand>
</feature>
<dbReference type="CDD" id="cd17932">
    <property type="entry name" value="DEXQc_UvrD"/>
    <property type="match status" value="1"/>
</dbReference>
<evidence type="ECO:0000256" key="3">
    <source>
        <dbReference type="ARBA" id="ARBA00022801"/>
    </source>
</evidence>
<dbReference type="FunFam" id="1.10.486.10:FF:000003">
    <property type="entry name" value="ATP-dependent DNA helicase"/>
    <property type="match status" value="1"/>
</dbReference>
<dbReference type="Gene3D" id="3.40.50.300">
    <property type="entry name" value="P-loop containing nucleotide triphosphate hydrolases"/>
    <property type="match status" value="2"/>
</dbReference>
<dbReference type="SUPFAM" id="SSF52540">
    <property type="entry name" value="P-loop containing nucleoside triphosphate hydrolases"/>
    <property type="match status" value="1"/>
</dbReference>
<keyword evidence="4 10" id="KW-0347">Helicase</keyword>
<dbReference type="GO" id="GO:0009314">
    <property type="term" value="P:response to radiation"/>
    <property type="evidence" value="ECO:0007669"/>
    <property type="project" value="UniProtKB-ARBA"/>
</dbReference>
<dbReference type="EMBL" id="FUKP01000021">
    <property type="protein sequence ID" value="SJN21587.1"/>
    <property type="molecule type" value="Genomic_DNA"/>
</dbReference>
<dbReference type="NCBIfam" id="TIGR01073">
    <property type="entry name" value="pcrA"/>
    <property type="match status" value="1"/>
</dbReference>
<dbReference type="EMBL" id="SPKT01000018">
    <property type="protein sequence ID" value="TFH98387.1"/>
    <property type="molecule type" value="Genomic_DNA"/>
</dbReference>
<evidence type="ECO:0000256" key="1">
    <source>
        <dbReference type="ARBA" id="ARBA00009922"/>
    </source>
</evidence>
<dbReference type="GO" id="GO:0043138">
    <property type="term" value="F:3'-5' DNA helicase activity"/>
    <property type="evidence" value="ECO:0007669"/>
    <property type="project" value="UniProtKB-EC"/>
</dbReference>
<evidence type="ECO:0000256" key="2">
    <source>
        <dbReference type="ARBA" id="ARBA00022741"/>
    </source>
</evidence>
<proteinExistence type="inferred from homology"/>
<name>A0A1R4INZ7_9MICC</name>
<evidence type="ECO:0000256" key="6">
    <source>
        <dbReference type="ARBA" id="ARBA00023125"/>
    </source>
</evidence>
<dbReference type="OrthoDB" id="4812256at2"/>
<dbReference type="PANTHER" id="PTHR11070">
    <property type="entry name" value="UVRD / RECB / PCRA DNA HELICASE FAMILY MEMBER"/>
    <property type="match status" value="1"/>
</dbReference>
<dbReference type="PANTHER" id="PTHR11070:SF2">
    <property type="entry name" value="ATP-DEPENDENT DNA HELICASE SRS2"/>
    <property type="match status" value="1"/>
</dbReference>
<dbReference type="GO" id="GO:0033202">
    <property type="term" value="C:DNA helicase complex"/>
    <property type="evidence" value="ECO:0007669"/>
    <property type="project" value="TreeGrafter"/>
</dbReference>
<dbReference type="FunFam" id="1.10.10.160:FF:000001">
    <property type="entry name" value="ATP-dependent DNA helicase"/>
    <property type="match status" value="1"/>
</dbReference>
<comment type="similarity">
    <text evidence="1 11">Belongs to the helicase family. UvrD subfamily.</text>
</comment>
<evidence type="ECO:0000259" key="14">
    <source>
        <dbReference type="PROSITE" id="PS51217"/>
    </source>
</evidence>
<dbReference type="Pfam" id="PF13361">
    <property type="entry name" value="UvrD_C"/>
    <property type="match status" value="1"/>
</dbReference>
<dbReference type="PROSITE" id="PS51198">
    <property type="entry name" value="UVRD_HELICASE_ATP_BIND"/>
    <property type="match status" value="1"/>
</dbReference>
<feature type="domain" description="UvrD-like helicase C-terminal" evidence="14">
    <location>
        <begin position="371"/>
        <end position="657"/>
    </location>
</feature>
<evidence type="ECO:0000256" key="7">
    <source>
        <dbReference type="ARBA" id="ARBA00023235"/>
    </source>
</evidence>
<keyword evidence="6 11" id="KW-0238">DNA-binding</keyword>
<dbReference type="AlphaFoldDB" id="A0A1R4INZ7"/>
<dbReference type="InterPro" id="IPR014016">
    <property type="entry name" value="UvrD-like_ATP-bd"/>
</dbReference>
<reference evidence="15 17" key="1">
    <citation type="submission" date="2017-02" db="EMBL/GenBank/DDBJ databases">
        <authorList>
            <person name="Peterson S.W."/>
        </authorList>
    </citation>
    <scope>NUCLEOTIDE SEQUENCE [LARGE SCALE GENOMIC DNA]</scope>
    <source>
        <strain evidence="15 17">2B3F</strain>
    </source>
</reference>
<feature type="compositionally biased region" description="Low complexity" evidence="12">
    <location>
        <begin position="48"/>
        <end position="70"/>
    </location>
</feature>
<evidence type="ECO:0000256" key="9">
    <source>
        <dbReference type="ARBA" id="ARBA00048988"/>
    </source>
</evidence>
<dbReference type="InterPro" id="IPR013986">
    <property type="entry name" value="DExx_box_DNA_helicase_dom_sf"/>
</dbReference>
<evidence type="ECO:0000313" key="15">
    <source>
        <dbReference type="EMBL" id="SJN21587.1"/>
    </source>
</evidence>
<dbReference type="GO" id="GO:0000725">
    <property type="term" value="P:recombinational repair"/>
    <property type="evidence" value="ECO:0007669"/>
    <property type="project" value="TreeGrafter"/>
</dbReference>
<reference evidence="16 18" key="2">
    <citation type="submission" date="2019-03" db="EMBL/GenBank/DDBJ databases">
        <title>Reclassification of Micrococcus aloeverae and Micrococcus yunnanensis as later heterotypic synonyms of Micrococcus luteus.</title>
        <authorList>
            <person name="Huang C.-H."/>
        </authorList>
    </citation>
    <scope>NUCLEOTIDE SEQUENCE [LARGE SCALE GENOMIC DNA]</scope>
    <source>
        <strain evidence="16 18">BCRC 12151</strain>
    </source>
</reference>
<dbReference type="Gene3D" id="1.10.10.160">
    <property type="match status" value="1"/>
</dbReference>
<comment type="catalytic activity">
    <reaction evidence="9 11">
        <text>ATP + H2O = ADP + phosphate + H(+)</text>
        <dbReference type="Rhea" id="RHEA:13065"/>
        <dbReference type="ChEBI" id="CHEBI:15377"/>
        <dbReference type="ChEBI" id="CHEBI:15378"/>
        <dbReference type="ChEBI" id="CHEBI:30616"/>
        <dbReference type="ChEBI" id="CHEBI:43474"/>
        <dbReference type="ChEBI" id="CHEBI:456216"/>
        <dbReference type="EC" id="5.6.2.4"/>
    </reaction>
</comment>
<evidence type="ECO:0000256" key="10">
    <source>
        <dbReference type="PROSITE-ProRule" id="PRU00560"/>
    </source>
</evidence>
<dbReference type="InterPro" id="IPR027417">
    <property type="entry name" value="P-loop_NTPase"/>
</dbReference>
<dbReference type="Gene3D" id="1.10.486.10">
    <property type="entry name" value="PCRA, domain 4"/>
    <property type="match status" value="1"/>
</dbReference>
<sequence length="895" mass="96744">MDDLFAALGRAARPDRRSGSSDPQTALPGLVPTSVTSRQADPEAGFDPEAGAGRRVGAPATGGPAGGAVAPPSPESLVEGLNPQQAAAVQHTGSPLLIVAGAGSGKTRVLTHRIAWLLATGHARPHEVLAITFTNKAAAEMRERITGLIGPMAQRMWISTFHSSAVRILRNEASAIGLKSTFTIYDSADSLRLVTQIAKAQDLDPKRFHPKGILNKISSLKNELTEADDYAATVAQNDPWGQAVSAVYTDYTARLRQANALDFDDLIGMTVHMFEAFPAILDNYRRRFRHVLVDEYQDTNHAQYRLIRLLAGPAGVPDGVQTPGGELTVVGDSDQSIYAFRGADIRNIVEFEEDFADAATIKLEQNYRSTQTILDAANAVISNNADRRPKSLWTAEGAGEKIVGYTAENESAEAEWIASQIDRLQDEHGVRPKDVAVFYRTNAQSRSLEERLVTRGIPYRVIGGTRFYDRKEIKDALAYLRALVNPDDDINVRRILNEPKRGIGDRAEGAVAAWADRNRIPFFAALRDAENAPGMATRSLKAVRAFVQMMDDLAQVAETSDPATVLEAVLEQSGMLAALRESEDLQDESRADNLGELVAVVRSFSASNPEGTLSDFLEQVALVADADQLPAAPDVEGEALAEQQGQVTLMTLHTAKGLEFPVVFLTGMEHGVFPHSRSMTDEKEMAEERRLAYVGLTRARERLHVTRAEVRSLWGQHQYNPPSQFLAEIPEALIDWEREGAVRPGGAQFGSITSLAGAGTSRYAQRFGGSGATGSGRGSSGRASSYGSGAYGSGTRRNDDGPAPRVRQRLTRGDEAKDLTVPTGVVRGEAPRRVSPQREVVKLAPGDRVRHATFGEGSVVGVSGEGDKTVATVTFAETGAQKRLLLRYAPLEKVD</sequence>
<evidence type="ECO:0000256" key="5">
    <source>
        <dbReference type="ARBA" id="ARBA00022840"/>
    </source>
</evidence>
<dbReference type="RefSeq" id="WP_087133672.1">
    <property type="nucleotide sequence ID" value="NZ_FUKP01000021.1"/>
</dbReference>
<dbReference type="InterPro" id="IPR005751">
    <property type="entry name" value="ATP-dep_DNA_helicase_PcrA"/>
</dbReference>
<dbReference type="CDD" id="cd18807">
    <property type="entry name" value="SF1_C_UvrD"/>
    <property type="match status" value="1"/>
</dbReference>
<keyword evidence="3 10" id="KW-0378">Hydrolase</keyword>
<dbReference type="Proteomes" id="UP000297477">
    <property type="component" value="Unassembled WGS sequence"/>
</dbReference>
<feature type="domain" description="UvrD-like helicase ATP-binding" evidence="13">
    <location>
        <begin position="79"/>
        <end position="370"/>
    </location>
</feature>
<keyword evidence="5 10" id="KW-0067">ATP-binding</keyword>
<dbReference type="GO" id="GO:0005829">
    <property type="term" value="C:cytosol"/>
    <property type="evidence" value="ECO:0007669"/>
    <property type="project" value="TreeGrafter"/>
</dbReference>
<gene>
    <name evidence="16" type="primary">pcrA</name>
    <name evidence="16" type="ORF">E4A49_08880</name>
    <name evidence="15" type="ORF">FM125_03700</name>
</gene>
<evidence type="ECO:0000313" key="18">
    <source>
        <dbReference type="Proteomes" id="UP000297477"/>
    </source>
</evidence>
<keyword evidence="18" id="KW-1185">Reference proteome</keyword>
<keyword evidence="7" id="KW-0413">Isomerase</keyword>
<dbReference type="PROSITE" id="PS51217">
    <property type="entry name" value="UVRD_HELICASE_CTER"/>
    <property type="match status" value="1"/>
</dbReference>
<evidence type="ECO:0000256" key="11">
    <source>
        <dbReference type="RuleBase" id="RU364053"/>
    </source>
</evidence>
<evidence type="ECO:0000259" key="13">
    <source>
        <dbReference type="PROSITE" id="PS51198"/>
    </source>
</evidence>
<organism evidence="15 17">
    <name type="scientific">Micrococcus lylae</name>
    <dbReference type="NCBI Taxonomy" id="1273"/>
    <lineage>
        <taxon>Bacteria</taxon>
        <taxon>Bacillati</taxon>
        <taxon>Actinomycetota</taxon>
        <taxon>Actinomycetes</taxon>
        <taxon>Micrococcales</taxon>
        <taxon>Micrococcaceae</taxon>
        <taxon>Micrococcus</taxon>
    </lineage>
</organism>
<dbReference type="Pfam" id="PF21196">
    <property type="entry name" value="PcrA_UvrD_tudor"/>
    <property type="match status" value="1"/>
</dbReference>
<dbReference type="GO" id="GO:0003677">
    <property type="term" value="F:DNA binding"/>
    <property type="evidence" value="ECO:0007669"/>
    <property type="project" value="UniProtKB-KW"/>
</dbReference>
<evidence type="ECO:0000313" key="16">
    <source>
        <dbReference type="EMBL" id="TFH98387.1"/>
    </source>
</evidence>
<dbReference type="InterPro" id="IPR000212">
    <property type="entry name" value="DNA_helicase_UvrD/REP"/>
</dbReference>
<dbReference type="InterPro" id="IPR014017">
    <property type="entry name" value="DNA_helicase_UvrD-like_C"/>
</dbReference>
<accession>A0A1R4INZ7</accession>
<evidence type="ECO:0000256" key="4">
    <source>
        <dbReference type="ARBA" id="ARBA00022806"/>
    </source>
</evidence>
<dbReference type="EC" id="5.6.2.4" evidence="11"/>
<protein>
    <recommendedName>
        <fullName evidence="11">ATP-dependent DNA helicase</fullName>
        <ecNumber evidence="11">5.6.2.4</ecNumber>
    </recommendedName>
</protein>
<dbReference type="Pfam" id="PF00580">
    <property type="entry name" value="UvrD-helicase"/>
    <property type="match status" value="1"/>
</dbReference>
<dbReference type="GO" id="GO:0006260">
    <property type="term" value="P:DNA replication"/>
    <property type="evidence" value="ECO:0007669"/>
    <property type="project" value="InterPro"/>
</dbReference>